<dbReference type="Proteomes" id="UP000003294">
    <property type="component" value="Unassembled WGS sequence"/>
</dbReference>
<proteinExistence type="predicted"/>
<dbReference type="STRING" id="546262.NEICINOT_05133"/>
<comment type="caution">
    <text evidence="1">The sequence shown here is derived from an EMBL/GenBank/DDBJ whole genome shotgun (WGS) entry which is preliminary data.</text>
</comment>
<dbReference type="AlphaFoldDB" id="D0W607"/>
<organism evidence="1 2">
    <name type="scientific">Neisseria cinerea ATCC 14685</name>
    <dbReference type="NCBI Taxonomy" id="546262"/>
    <lineage>
        <taxon>Bacteria</taxon>
        <taxon>Pseudomonadati</taxon>
        <taxon>Pseudomonadota</taxon>
        <taxon>Betaproteobacteria</taxon>
        <taxon>Neisseriales</taxon>
        <taxon>Neisseriaceae</taxon>
        <taxon>Neisseria</taxon>
    </lineage>
</organism>
<sequence length="56" mass="6266">MKRRHSMPSETRRFKPLPVFQTAFARFPAAASSGTLPYKNRVGGGFPQHSSDFLQA</sequence>
<protein>
    <submittedName>
        <fullName evidence="1">Uncharacterized protein</fullName>
    </submittedName>
</protein>
<reference evidence="1 2" key="1">
    <citation type="submission" date="2009-10" db="EMBL/GenBank/DDBJ databases">
        <authorList>
            <person name="Weinstock G."/>
            <person name="Sodergren E."/>
            <person name="Clifton S."/>
            <person name="Fulton L."/>
            <person name="Fulton B."/>
            <person name="Courtney L."/>
            <person name="Fronick C."/>
            <person name="Harrison M."/>
            <person name="Strong C."/>
            <person name="Farmer C."/>
            <person name="Delahaunty K."/>
            <person name="Markovic C."/>
            <person name="Hall O."/>
            <person name="Minx P."/>
            <person name="Tomlinson C."/>
            <person name="Mitreva M."/>
            <person name="Nelson J."/>
            <person name="Hou S."/>
            <person name="Wollam A."/>
            <person name="Pepin K.H."/>
            <person name="Johnson M."/>
            <person name="Bhonagiri V."/>
            <person name="Nash W.E."/>
            <person name="Warren W."/>
            <person name="Chinwalla A."/>
            <person name="Mardis E.R."/>
            <person name="Wilson R.K."/>
        </authorList>
    </citation>
    <scope>NUCLEOTIDE SEQUENCE [LARGE SCALE GENOMIC DNA]</scope>
    <source>
        <strain evidence="1 2">ATCC 14685</strain>
    </source>
</reference>
<evidence type="ECO:0000313" key="2">
    <source>
        <dbReference type="Proteomes" id="UP000003294"/>
    </source>
</evidence>
<gene>
    <name evidence="1" type="ORF">NEICINOT_05133</name>
</gene>
<name>D0W607_NEICI</name>
<accession>D0W607</accession>
<evidence type="ECO:0000313" key="1">
    <source>
        <dbReference type="EMBL" id="EEZ70755.1"/>
    </source>
</evidence>
<dbReference type="EMBL" id="ACDY02000021">
    <property type="protein sequence ID" value="EEZ70755.1"/>
    <property type="molecule type" value="Genomic_DNA"/>
</dbReference>